<gene>
    <name evidence="3" type="ORF">E6K81_04530</name>
</gene>
<feature type="domain" description="DUF4034" evidence="2">
    <location>
        <begin position="182"/>
        <end position="284"/>
    </location>
</feature>
<evidence type="ECO:0000313" key="3">
    <source>
        <dbReference type="EMBL" id="TMQ73462.1"/>
    </source>
</evidence>
<dbReference type="InterPro" id="IPR025115">
    <property type="entry name" value="DUF4034"/>
</dbReference>
<comment type="caution">
    <text evidence="3">The sequence shown here is derived from an EMBL/GenBank/DDBJ whole genome shotgun (WGS) entry which is preliminary data.</text>
</comment>
<feature type="compositionally biased region" description="Basic residues" evidence="1">
    <location>
        <begin position="47"/>
        <end position="68"/>
    </location>
</feature>
<reference evidence="3 4" key="1">
    <citation type="journal article" date="2019" name="Nat. Microbiol.">
        <title>Mediterranean grassland soil C-N compound turnover is dependent on rainfall and depth, and is mediated by genomically divergent microorganisms.</title>
        <authorList>
            <person name="Diamond S."/>
            <person name="Andeer P.F."/>
            <person name="Li Z."/>
            <person name="Crits-Christoph A."/>
            <person name="Burstein D."/>
            <person name="Anantharaman K."/>
            <person name="Lane K.R."/>
            <person name="Thomas B.C."/>
            <person name="Pan C."/>
            <person name="Northen T.R."/>
            <person name="Banfield J.F."/>
        </authorList>
    </citation>
    <scope>NUCLEOTIDE SEQUENCE [LARGE SCALE GENOMIC DNA]</scope>
    <source>
        <strain evidence="3">WS_11</strain>
    </source>
</reference>
<dbReference type="Proteomes" id="UP000319771">
    <property type="component" value="Unassembled WGS sequence"/>
</dbReference>
<evidence type="ECO:0000259" key="2">
    <source>
        <dbReference type="Pfam" id="PF13226"/>
    </source>
</evidence>
<organism evidence="3 4">
    <name type="scientific">Eiseniibacteriota bacterium</name>
    <dbReference type="NCBI Taxonomy" id="2212470"/>
    <lineage>
        <taxon>Bacteria</taxon>
        <taxon>Candidatus Eiseniibacteriota</taxon>
    </lineage>
</organism>
<dbReference type="AlphaFoldDB" id="A0A538UC34"/>
<feature type="compositionally biased region" description="Low complexity" evidence="1">
    <location>
        <begin position="80"/>
        <end position="96"/>
    </location>
</feature>
<feature type="region of interest" description="Disordered" evidence="1">
    <location>
        <begin position="47"/>
        <end position="130"/>
    </location>
</feature>
<protein>
    <submittedName>
        <fullName evidence="3">DUF4034 domain-containing protein</fullName>
    </submittedName>
</protein>
<dbReference type="EMBL" id="VBPB01000068">
    <property type="protein sequence ID" value="TMQ73462.1"/>
    <property type="molecule type" value="Genomic_DNA"/>
</dbReference>
<name>A0A538UC34_UNCEI</name>
<evidence type="ECO:0000256" key="1">
    <source>
        <dbReference type="SAM" id="MobiDB-lite"/>
    </source>
</evidence>
<sequence>MPLPSDDTTPPVTTTILAMGHLPSEPCCWRSRGVPAQELTRNDNRRARCLRRQERRRTASRARSARIRKLPDGGGNANVRAPGAARHPAGGRPNAGMEGDRPAADHIGMPIRSLPGPTRSGPNPERAGDPRSVAFRARARRALGVGLLALALAGCATPPAKPARLTFWSDRSDRAELGTFARHLVQLRRYDRLDSLADSLQRCDCRFDDGASRLAAYEFFGMRTVSDPRDPARWEEQLAHLREWAEARPQSVHAPVALAEALIGRGWAARGGGWARDVSDRGWRGFGEDLREARQILDHCAAVSKATPSWYEAMLDVMQALGTDRATYDSTYAEAVARFPAYDRFYIDRSWYLLPRWYGEPGEWERAAAECAPALPDSLRDELYARIVVFQSAYEKDLFRASPGLDWDRTRRGLETWQRHYPSSPEPTSALALFAYQTGRLDVARGAFRHLGNNVHVDVWPVTADYVQARQKLLGS</sequence>
<accession>A0A538UC34</accession>
<dbReference type="Pfam" id="PF13226">
    <property type="entry name" value="DUF4034"/>
    <property type="match status" value="1"/>
</dbReference>
<proteinExistence type="predicted"/>
<evidence type="ECO:0000313" key="4">
    <source>
        <dbReference type="Proteomes" id="UP000319771"/>
    </source>
</evidence>